<dbReference type="PANTHER" id="PTHR12811">
    <property type="entry name" value="VACUOLAR PROTEIN SORTING VPS16"/>
    <property type="match status" value="1"/>
</dbReference>
<dbReference type="InterPro" id="IPR016534">
    <property type="entry name" value="VPS16"/>
</dbReference>
<dbReference type="Pfam" id="PF13963">
    <property type="entry name" value="Transpos_assoc"/>
    <property type="match status" value="1"/>
</dbReference>
<dbReference type="GO" id="GO:0030897">
    <property type="term" value="C:HOPS complex"/>
    <property type="evidence" value="ECO:0007669"/>
    <property type="project" value="TreeGrafter"/>
</dbReference>
<feature type="compositionally biased region" description="Pro residues" evidence="1">
    <location>
        <begin position="212"/>
        <end position="227"/>
    </location>
</feature>
<dbReference type="GO" id="GO:0016197">
    <property type="term" value="P:endosomal transport"/>
    <property type="evidence" value="ECO:0007669"/>
    <property type="project" value="TreeGrafter"/>
</dbReference>
<evidence type="ECO:0000256" key="1">
    <source>
        <dbReference type="SAM" id="MobiDB-lite"/>
    </source>
</evidence>
<proteinExistence type="predicted"/>
<evidence type="ECO:0008006" key="6">
    <source>
        <dbReference type="Google" id="ProtNLM"/>
    </source>
</evidence>
<accession>A0AA35VLJ9</accession>
<feature type="domain" description="Transposase-associated" evidence="3">
    <location>
        <begin position="2"/>
        <end position="47"/>
    </location>
</feature>
<dbReference type="GO" id="GO:0042144">
    <property type="term" value="P:vacuole fusion, non-autophagic"/>
    <property type="evidence" value="ECO:0007669"/>
    <property type="project" value="TreeGrafter"/>
</dbReference>
<reference evidence="4" key="1">
    <citation type="submission" date="2023-04" db="EMBL/GenBank/DDBJ databases">
        <authorList>
            <person name="Vijverberg K."/>
            <person name="Xiong W."/>
            <person name="Schranz E."/>
        </authorList>
    </citation>
    <scope>NUCLEOTIDE SEQUENCE</scope>
</reference>
<dbReference type="GO" id="GO:0005765">
    <property type="term" value="C:lysosomal membrane"/>
    <property type="evidence" value="ECO:0007669"/>
    <property type="project" value="TreeGrafter"/>
</dbReference>
<sequence>MHMDEDRIKYPCIKCRNIPHLEPDSAKYRLYKSGFVPSYWFWDKHGETSIDENTSLGVDDSYTTLNEKHEYSYREMVINAMAPDFTTSNPEEEPIAKDKLFFNMLEDGLPEENNMAGSLYESKKLIQSLGLPVELIGCCRSRCMIYWMGDNKIYQCKFCNADSDYMLHKPQPLPCDDTLRIIDMMMILLGFEHHNTPMNEIKAEARHQPKHALPPSPPTHLSSPPPSLTYAPPVKETHLIPLLLGSLPKGTFFMCLLSQNIVSSFCLQFDVPATSRLQSGLYGDLVRYLYDEPIILIPECDGARILFNLNMEFLQRVLASTESIFKIGSTEPTDLLYDALDHFDRRKEKTDENLRLIKTSLPKAVRVFRCFKT</sequence>
<feature type="domain" description="Vps16 N-terminal" evidence="2">
    <location>
        <begin position="282"/>
        <end position="366"/>
    </location>
</feature>
<feature type="region of interest" description="Disordered" evidence="1">
    <location>
        <begin position="205"/>
        <end position="227"/>
    </location>
</feature>
<dbReference type="Pfam" id="PF04841">
    <property type="entry name" value="Vps16_N"/>
    <property type="match status" value="1"/>
</dbReference>
<dbReference type="EMBL" id="OX465086">
    <property type="protein sequence ID" value="CAI9265267.1"/>
    <property type="molecule type" value="Genomic_DNA"/>
</dbReference>
<name>A0AA35VLJ9_LACSI</name>
<dbReference type="InterPro" id="IPR029480">
    <property type="entry name" value="Transpos_assoc"/>
</dbReference>
<evidence type="ECO:0000313" key="5">
    <source>
        <dbReference type="Proteomes" id="UP001177003"/>
    </source>
</evidence>
<dbReference type="GO" id="GO:0006886">
    <property type="term" value="P:intracellular protein transport"/>
    <property type="evidence" value="ECO:0007669"/>
    <property type="project" value="InterPro"/>
</dbReference>
<dbReference type="GO" id="GO:0005768">
    <property type="term" value="C:endosome"/>
    <property type="evidence" value="ECO:0007669"/>
    <property type="project" value="TreeGrafter"/>
</dbReference>
<gene>
    <name evidence="4" type="ORF">LSALG_LOCUS5882</name>
</gene>
<evidence type="ECO:0000259" key="2">
    <source>
        <dbReference type="Pfam" id="PF04841"/>
    </source>
</evidence>
<evidence type="ECO:0000313" key="4">
    <source>
        <dbReference type="EMBL" id="CAI9265267.1"/>
    </source>
</evidence>
<organism evidence="4 5">
    <name type="scientific">Lactuca saligna</name>
    <name type="common">Willowleaf lettuce</name>
    <dbReference type="NCBI Taxonomy" id="75948"/>
    <lineage>
        <taxon>Eukaryota</taxon>
        <taxon>Viridiplantae</taxon>
        <taxon>Streptophyta</taxon>
        <taxon>Embryophyta</taxon>
        <taxon>Tracheophyta</taxon>
        <taxon>Spermatophyta</taxon>
        <taxon>Magnoliopsida</taxon>
        <taxon>eudicotyledons</taxon>
        <taxon>Gunneridae</taxon>
        <taxon>Pentapetalae</taxon>
        <taxon>asterids</taxon>
        <taxon>campanulids</taxon>
        <taxon>Asterales</taxon>
        <taxon>Asteraceae</taxon>
        <taxon>Cichorioideae</taxon>
        <taxon>Cichorieae</taxon>
        <taxon>Lactucinae</taxon>
        <taxon>Lactuca</taxon>
    </lineage>
</organism>
<dbReference type="InterPro" id="IPR006926">
    <property type="entry name" value="Vps16_N"/>
</dbReference>
<evidence type="ECO:0000259" key="3">
    <source>
        <dbReference type="Pfam" id="PF13963"/>
    </source>
</evidence>
<dbReference type="PANTHER" id="PTHR12811:SF0">
    <property type="entry name" value="VACUOLAR PROTEIN SORTING-ASSOCIATED PROTEIN 16 HOMOLOG"/>
    <property type="match status" value="1"/>
</dbReference>
<keyword evidence="5" id="KW-1185">Reference proteome</keyword>
<dbReference type="Proteomes" id="UP001177003">
    <property type="component" value="Chromosome 0"/>
</dbReference>
<protein>
    <recommendedName>
        <fullName evidence="6">Transposase-associated domain-containing protein</fullName>
    </recommendedName>
</protein>
<dbReference type="AlphaFoldDB" id="A0AA35VLJ9"/>
<dbReference type="GO" id="GO:0003779">
    <property type="term" value="F:actin binding"/>
    <property type="evidence" value="ECO:0007669"/>
    <property type="project" value="TreeGrafter"/>
</dbReference>